<dbReference type="OrthoDB" id="5193277at2"/>
<protein>
    <recommendedName>
        <fullName evidence="3">SUKH-4 immunity protein of toxin-antitoxin system</fullName>
    </recommendedName>
</protein>
<evidence type="ECO:0008006" key="3">
    <source>
        <dbReference type="Google" id="ProtNLM"/>
    </source>
</evidence>
<name>A0A4S8P968_9ACTN</name>
<dbReference type="AlphaFoldDB" id="A0A4S8P968"/>
<dbReference type="Proteomes" id="UP000305792">
    <property type="component" value="Unassembled WGS sequence"/>
</dbReference>
<dbReference type="RefSeq" id="WP_136530976.1">
    <property type="nucleotide sequence ID" value="NZ_STGX01000013.1"/>
</dbReference>
<dbReference type="EMBL" id="STGX01000013">
    <property type="protein sequence ID" value="THV26780.1"/>
    <property type="molecule type" value="Genomic_DNA"/>
</dbReference>
<gene>
    <name evidence="1" type="ORF">E9998_17500</name>
</gene>
<evidence type="ECO:0000313" key="1">
    <source>
        <dbReference type="EMBL" id="THV26780.1"/>
    </source>
</evidence>
<accession>A0A4S8P968</accession>
<sequence>MAELEAKIACVRDRIAELPAGEVPYRLGAPVAPESAASLPVSLRGLYGLFDGLSADQLVIGSAATVSVALAGRTADGDLFDPAPGKLEFGGVLRGAVLCVDEADGTVHLLREDRYMAALEAFEPLRTTPLAADPVAFADRFLFGAEYAALIEAAGGYLSPGDRVRDGWRRLLEGLGFAQSVGGSPR</sequence>
<proteinExistence type="predicted"/>
<comment type="caution">
    <text evidence="1">The sequence shown here is derived from an EMBL/GenBank/DDBJ whole genome shotgun (WGS) entry which is preliminary data.</text>
</comment>
<keyword evidence="2" id="KW-1185">Reference proteome</keyword>
<evidence type="ECO:0000313" key="2">
    <source>
        <dbReference type="Proteomes" id="UP000305792"/>
    </source>
</evidence>
<reference evidence="1 2" key="1">
    <citation type="journal article" date="2018" name="Int. J. Syst. Evol. Microbiol.">
        <title>Glycomyces paridis sp. nov., isolated from the medicinal plant Paris polyphylla.</title>
        <authorList>
            <person name="Fang X.M."/>
            <person name="Bai J.L."/>
            <person name="Su J."/>
            <person name="Zhao L.L."/>
            <person name="Liu H.Y."/>
            <person name="Ma B.P."/>
            <person name="Zhang Y.Q."/>
            <person name="Yu L.Y."/>
        </authorList>
    </citation>
    <scope>NUCLEOTIDE SEQUENCE [LARGE SCALE GENOMIC DNA]</scope>
    <source>
        <strain evidence="1 2">CPCC 204357</strain>
    </source>
</reference>
<organism evidence="1 2">
    <name type="scientific">Glycomyces paridis</name>
    <dbReference type="NCBI Taxonomy" id="2126555"/>
    <lineage>
        <taxon>Bacteria</taxon>
        <taxon>Bacillati</taxon>
        <taxon>Actinomycetota</taxon>
        <taxon>Actinomycetes</taxon>
        <taxon>Glycomycetales</taxon>
        <taxon>Glycomycetaceae</taxon>
        <taxon>Glycomyces</taxon>
    </lineage>
</organism>